<sequence>MRPSTNLTPSDEDAMVLVRGSEAPGKWRPLIYVEFDGAAPLYLTAEDWVDCGLKAGMRISRAKYVDLERRAQVAMALRDALRLIEARPRFEGELRRALRRKGWEVEQVDEALSCLRRQGLLDDERLVRDQVDAWADQRSRLEIRAKLRSRGAPEDLVLQSLQDQVGDAREKETAVRLAEKYVRQRVRDLSTWDPRRGMAYLVRKGFSPSLAREAVREAVKRFADEAREVEG</sequence>
<evidence type="ECO:0000313" key="7">
    <source>
        <dbReference type="EMBL" id="SIS89435.1"/>
    </source>
</evidence>
<comment type="function">
    <text evidence="5">Modulates RecA activity.</text>
</comment>
<evidence type="ECO:0000256" key="3">
    <source>
        <dbReference type="ARBA" id="ARBA00018111"/>
    </source>
</evidence>
<keyword evidence="4 5" id="KW-0963">Cytoplasm</keyword>
<proteinExistence type="inferred from homology"/>
<evidence type="ECO:0000256" key="2">
    <source>
        <dbReference type="ARBA" id="ARBA00009695"/>
    </source>
</evidence>
<dbReference type="AlphaFoldDB" id="A0A1N7MTH7"/>
<dbReference type="Pfam" id="PF21982">
    <property type="entry name" value="RecX_HTH1"/>
    <property type="match status" value="1"/>
</dbReference>
<dbReference type="HAMAP" id="MF_01114">
    <property type="entry name" value="RecX"/>
    <property type="match status" value="1"/>
</dbReference>
<dbReference type="InterPro" id="IPR003783">
    <property type="entry name" value="Regulatory_RecX"/>
</dbReference>
<comment type="similarity">
    <text evidence="2 5">Belongs to the RecX family.</text>
</comment>
<evidence type="ECO:0000259" key="6">
    <source>
        <dbReference type="Pfam" id="PF21982"/>
    </source>
</evidence>
<dbReference type="RefSeq" id="WP_076347023.1">
    <property type="nucleotide sequence ID" value="NZ_FTOO01000006.1"/>
</dbReference>
<dbReference type="STRING" id="252246.SAMN05421799_106108"/>
<keyword evidence="8" id="KW-1185">Reference proteome</keyword>
<dbReference type="GO" id="GO:0006282">
    <property type="term" value="P:regulation of DNA repair"/>
    <property type="evidence" value="ECO:0007669"/>
    <property type="project" value="UniProtKB-UniRule"/>
</dbReference>
<comment type="subcellular location">
    <subcellularLocation>
        <location evidence="1 5">Cytoplasm</location>
    </subcellularLocation>
</comment>
<evidence type="ECO:0000256" key="1">
    <source>
        <dbReference type="ARBA" id="ARBA00004496"/>
    </source>
</evidence>
<dbReference type="Proteomes" id="UP000186156">
    <property type="component" value="Unassembled WGS sequence"/>
</dbReference>
<dbReference type="Gene3D" id="1.10.10.10">
    <property type="entry name" value="Winged helix-like DNA-binding domain superfamily/Winged helix DNA-binding domain"/>
    <property type="match status" value="2"/>
</dbReference>
<gene>
    <name evidence="5" type="primary">recX</name>
    <name evidence="7" type="ORF">SAMN05421799_106108</name>
</gene>
<accession>A0A1N7MTH7</accession>
<dbReference type="PANTHER" id="PTHR33602:SF1">
    <property type="entry name" value="REGULATORY PROTEIN RECX FAMILY PROTEIN"/>
    <property type="match status" value="1"/>
</dbReference>
<feature type="domain" description="RecX first three-helical" evidence="6">
    <location>
        <begin position="76"/>
        <end position="112"/>
    </location>
</feature>
<evidence type="ECO:0000256" key="4">
    <source>
        <dbReference type="ARBA" id="ARBA00022490"/>
    </source>
</evidence>
<dbReference type="InterPro" id="IPR053926">
    <property type="entry name" value="RecX_HTH_1st"/>
</dbReference>
<evidence type="ECO:0000313" key="8">
    <source>
        <dbReference type="Proteomes" id="UP000186156"/>
    </source>
</evidence>
<dbReference type="InterPro" id="IPR036388">
    <property type="entry name" value="WH-like_DNA-bd_sf"/>
</dbReference>
<reference evidence="8" key="1">
    <citation type="submission" date="2017-01" db="EMBL/GenBank/DDBJ databases">
        <authorList>
            <person name="Varghese N."/>
            <person name="Submissions S."/>
        </authorList>
    </citation>
    <scope>NUCLEOTIDE SEQUENCE [LARGE SCALE GENOMIC DNA]</scope>
    <source>
        <strain evidence="8">DSM 16176</strain>
    </source>
</reference>
<evidence type="ECO:0000256" key="5">
    <source>
        <dbReference type="HAMAP-Rule" id="MF_01114"/>
    </source>
</evidence>
<organism evidence="7 8">
    <name type="scientific">Alicyclobacillus vulcanalis</name>
    <dbReference type="NCBI Taxonomy" id="252246"/>
    <lineage>
        <taxon>Bacteria</taxon>
        <taxon>Bacillati</taxon>
        <taxon>Bacillota</taxon>
        <taxon>Bacilli</taxon>
        <taxon>Bacillales</taxon>
        <taxon>Alicyclobacillaceae</taxon>
        <taxon>Alicyclobacillus</taxon>
    </lineage>
</organism>
<dbReference type="PANTHER" id="PTHR33602">
    <property type="entry name" value="REGULATORY PROTEIN RECX FAMILY PROTEIN"/>
    <property type="match status" value="1"/>
</dbReference>
<protein>
    <recommendedName>
        <fullName evidence="3 5">Regulatory protein RecX</fullName>
    </recommendedName>
</protein>
<dbReference type="EMBL" id="FTOO01000006">
    <property type="protein sequence ID" value="SIS89435.1"/>
    <property type="molecule type" value="Genomic_DNA"/>
</dbReference>
<dbReference type="GO" id="GO:0005737">
    <property type="term" value="C:cytoplasm"/>
    <property type="evidence" value="ECO:0007669"/>
    <property type="project" value="UniProtKB-SubCell"/>
</dbReference>
<name>A0A1N7MTH7_9BACL</name>